<dbReference type="NCBIfam" id="TIGR02135">
    <property type="entry name" value="phoU_full"/>
    <property type="match status" value="1"/>
</dbReference>
<feature type="domain" description="PhoU" evidence="9">
    <location>
        <begin position="16"/>
        <end position="103"/>
    </location>
</feature>
<evidence type="ECO:0000259" key="9">
    <source>
        <dbReference type="Pfam" id="PF01895"/>
    </source>
</evidence>
<dbReference type="Pfam" id="PF01895">
    <property type="entry name" value="PhoU"/>
    <property type="match status" value="2"/>
</dbReference>
<gene>
    <name evidence="10" type="primary">phoU</name>
    <name evidence="11" type="ORF">B5F11_01690</name>
    <name evidence="12" type="ORF">DXC40_15090</name>
    <name evidence="10" type="ORF">ERS852551_00742</name>
</gene>
<evidence type="ECO:0000313" key="13">
    <source>
        <dbReference type="Proteomes" id="UP000095765"/>
    </source>
</evidence>
<evidence type="ECO:0000256" key="6">
    <source>
        <dbReference type="ARBA" id="ARBA00022592"/>
    </source>
</evidence>
<dbReference type="Gene3D" id="1.20.58.220">
    <property type="entry name" value="Phosphate transport system protein phou homolog 2, domain 2"/>
    <property type="match status" value="1"/>
</dbReference>
<dbReference type="PANTHER" id="PTHR42930:SF3">
    <property type="entry name" value="PHOSPHATE-SPECIFIC TRANSPORT SYSTEM ACCESSORY PROTEIN PHOU"/>
    <property type="match status" value="1"/>
</dbReference>
<dbReference type="InterPro" id="IPR038078">
    <property type="entry name" value="PhoU-like_sf"/>
</dbReference>
<dbReference type="GO" id="GO:0030643">
    <property type="term" value="P:intracellular phosphate ion homeostasis"/>
    <property type="evidence" value="ECO:0007669"/>
    <property type="project" value="InterPro"/>
</dbReference>
<dbReference type="Proteomes" id="UP000095765">
    <property type="component" value="Unassembled WGS sequence"/>
</dbReference>
<dbReference type="GO" id="GO:0005737">
    <property type="term" value="C:cytoplasm"/>
    <property type="evidence" value="ECO:0007669"/>
    <property type="project" value="UniProtKB-SubCell"/>
</dbReference>
<evidence type="ECO:0000256" key="1">
    <source>
        <dbReference type="ARBA" id="ARBA00004496"/>
    </source>
</evidence>
<sequence>MRNRFDQELEQLNNELIEMGALIERAIGDASRALLEKDLELAKKAIEHGGLVDDKEKQIERRCLRLLLQQQPVATDLRMVSTALKMITDMERIGDQAEDISEITIRLIDEQYIDSLQHIPAMAHATTRMVTGAIDAFVARDLDRARAVIACDDIVDDLFVQVKDDLIRLIRADSANGEQAIDLIMVAKYFERIGDHATNIAEWVVFSITGEHGNERII</sequence>
<comment type="function">
    <text evidence="7">Plays a role in the regulation of phosphate uptake.</text>
</comment>
<dbReference type="InterPro" id="IPR028366">
    <property type="entry name" value="PhoU"/>
</dbReference>
<evidence type="ECO:0000256" key="7">
    <source>
        <dbReference type="PIRNR" id="PIRNR003107"/>
    </source>
</evidence>
<feature type="domain" description="PhoU" evidence="9">
    <location>
        <begin position="121"/>
        <end position="204"/>
    </location>
</feature>
<reference evidence="11" key="3">
    <citation type="journal article" date="2018" name="BMC Genomics">
        <title>Whole genome sequencing and function prediction of 133 gut anaerobes isolated from chicken caecum in pure cultures.</title>
        <authorList>
            <person name="Medvecky M."/>
            <person name="Cejkova D."/>
            <person name="Polansky O."/>
            <person name="Karasova D."/>
            <person name="Kubasova T."/>
            <person name="Cizek A."/>
            <person name="Rychlik I."/>
        </authorList>
    </citation>
    <scope>NUCLEOTIDE SEQUENCE</scope>
    <source>
        <strain evidence="11">An175</strain>
    </source>
</reference>
<evidence type="ECO:0000256" key="4">
    <source>
        <dbReference type="ARBA" id="ARBA00022448"/>
    </source>
</evidence>
<dbReference type="OrthoDB" id="9814256at2"/>
<reference evidence="14" key="2">
    <citation type="submission" date="2017-04" db="EMBL/GenBank/DDBJ databases">
        <title>Function of individual gut microbiota members based on whole genome sequencing of pure cultures obtained from chicken caecum.</title>
        <authorList>
            <person name="Medvecky M."/>
            <person name="Cejkova D."/>
            <person name="Polansky O."/>
            <person name="Karasova D."/>
            <person name="Kubasova T."/>
            <person name="Cizek A."/>
            <person name="Rychlik I."/>
        </authorList>
    </citation>
    <scope>NUCLEOTIDE SEQUENCE [LARGE SCALE GENOMIC DNA]</scope>
    <source>
        <strain evidence="14">An175</strain>
    </source>
</reference>
<dbReference type="SUPFAM" id="SSF109755">
    <property type="entry name" value="PhoU-like"/>
    <property type="match status" value="1"/>
</dbReference>
<reference evidence="10 13" key="1">
    <citation type="submission" date="2015-09" db="EMBL/GenBank/DDBJ databases">
        <authorList>
            <consortium name="Pathogen Informatics"/>
        </authorList>
    </citation>
    <scope>NUCLEOTIDE SEQUENCE [LARGE SCALE GENOMIC DNA]</scope>
    <source>
        <strain evidence="10 13">2789STDY5834939</strain>
    </source>
</reference>
<comment type="subcellular location">
    <subcellularLocation>
        <location evidence="1 7">Cytoplasm</location>
    </subcellularLocation>
</comment>
<keyword evidence="8" id="KW-0175">Coiled coil</keyword>
<dbReference type="FunFam" id="1.20.58.220:FF:000004">
    <property type="entry name" value="Phosphate-specific transport system accessory protein PhoU"/>
    <property type="match status" value="1"/>
</dbReference>
<dbReference type="GO" id="GO:0006817">
    <property type="term" value="P:phosphate ion transport"/>
    <property type="evidence" value="ECO:0007669"/>
    <property type="project" value="UniProtKB-KW"/>
</dbReference>
<evidence type="ECO:0000256" key="8">
    <source>
        <dbReference type="SAM" id="Coils"/>
    </source>
</evidence>
<keyword evidence="6 7" id="KW-0592">Phosphate transport</keyword>
<dbReference type="EMBL" id="NFKP01000001">
    <property type="protein sequence ID" value="OUP71602.1"/>
    <property type="molecule type" value="Genomic_DNA"/>
</dbReference>
<dbReference type="GeneID" id="72463356"/>
<dbReference type="Proteomes" id="UP000196386">
    <property type="component" value="Unassembled WGS sequence"/>
</dbReference>
<comment type="similarity">
    <text evidence="2 7">Belongs to the PhoU family.</text>
</comment>
<evidence type="ECO:0000256" key="5">
    <source>
        <dbReference type="ARBA" id="ARBA00022490"/>
    </source>
</evidence>
<dbReference type="PANTHER" id="PTHR42930">
    <property type="entry name" value="PHOSPHATE-SPECIFIC TRANSPORT SYSTEM ACCESSORY PROTEIN PHOU"/>
    <property type="match status" value="1"/>
</dbReference>
<evidence type="ECO:0000313" key="11">
    <source>
        <dbReference type="EMBL" id="OUP71602.1"/>
    </source>
</evidence>
<dbReference type="InterPro" id="IPR026022">
    <property type="entry name" value="PhoU_dom"/>
</dbReference>
<dbReference type="RefSeq" id="WP_006876905.1">
    <property type="nucleotide sequence ID" value="NZ_CABIWA010000004.1"/>
</dbReference>
<dbReference type="PIRSF" id="PIRSF003107">
    <property type="entry name" value="PhoU"/>
    <property type="match status" value="1"/>
</dbReference>
<keyword evidence="4 7" id="KW-0813">Transport</keyword>
<evidence type="ECO:0000256" key="2">
    <source>
        <dbReference type="ARBA" id="ARBA00008107"/>
    </source>
</evidence>
<dbReference type="Proteomes" id="UP000260828">
    <property type="component" value="Unassembled WGS sequence"/>
</dbReference>
<evidence type="ECO:0000313" key="12">
    <source>
        <dbReference type="EMBL" id="RGE65882.1"/>
    </source>
</evidence>
<feature type="coiled-coil region" evidence="8">
    <location>
        <begin position="2"/>
        <end position="29"/>
    </location>
</feature>
<evidence type="ECO:0000256" key="3">
    <source>
        <dbReference type="ARBA" id="ARBA00011738"/>
    </source>
</evidence>
<dbReference type="EMBL" id="QVME01000010">
    <property type="protein sequence ID" value="RGE65882.1"/>
    <property type="molecule type" value="Genomic_DNA"/>
</dbReference>
<reference evidence="12 15" key="4">
    <citation type="submission" date="2018-08" db="EMBL/GenBank/DDBJ databases">
        <title>A genome reference for cultivated species of the human gut microbiota.</title>
        <authorList>
            <person name="Zou Y."/>
            <person name="Xue W."/>
            <person name="Luo G."/>
        </authorList>
    </citation>
    <scope>NUCLEOTIDE SEQUENCE [LARGE SCALE GENOMIC DNA]</scope>
    <source>
        <strain evidence="12 15">TF05-12AC</strain>
    </source>
</reference>
<protein>
    <recommendedName>
        <fullName evidence="7">Phosphate-specific transport system accessory protein PhoU</fullName>
    </recommendedName>
</protein>
<comment type="subunit">
    <text evidence="3 7">Homodimer.</text>
</comment>
<dbReference type="GO" id="GO:0045936">
    <property type="term" value="P:negative regulation of phosphate metabolic process"/>
    <property type="evidence" value="ECO:0007669"/>
    <property type="project" value="InterPro"/>
</dbReference>
<name>A0A174N762_9FIRM</name>
<organism evidence="10 13">
    <name type="scientific">Anaerotruncus colihominis</name>
    <dbReference type="NCBI Taxonomy" id="169435"/>
    <lineage>
        <taxon>Bacteria</taxon>
        <taxon>Bacillati</taxon>
        <taxon>Bacillota</taxon>
        <taxon>Clostridia</taxon>
        <taxon>Eubacteriales</taxon>
        <taxon>Oscillospiraceae</taxon>
        <taxon>Anaerotruncus</taxon>
    </lineage>
</organism>
<keyword evidence="5 7" id="KW-0963">Cytoplasm</keyword>
<proteinExistence type="inferred from homology"/>
<evidence type="ECO:0000313" key="10">
    <source>
        <dbReference type="EMBL" id="CUP42190.1"/>
    </source>
</evidence>
<evidence type="ECO:0000313" key="15">
    <source>
        <dbReference type="Proteomes" id="UP000260828"/>
    </source>
</evidence>
<dbReference type="AlphaFoldDB" id="A0A174N762"/>
<evidence type="ECO:0000313" key="14">
    <source>
        <dbReference type="Proteomes" id="UP000196386"/>
    </source>
</evidence>
<accession>A0A174N762</accession>
<dbReference type="EMBL" id="CZBE01000004">
    <property type="protein sequence ID" value="CUP42190.1"/>
    <property type="molecule type" value="Genomic_DNA"/>
</dbReference>